<keyword evidence="3" id="KW-1003">Cell membrane</keyword>
<keyword evidence="5 15" id="KW-0732">Signal</keyword>
<feature type="domain" description="Lysosome-associated membrane glycoprotein 2-like luminal" evidence="16">
    <location>
        <begin position="199"/>
        <end position="341"/>
    </location>
</feature>
<name>A0A8T0BPF0_SILME</name>
<dbReference type="GO" id="GO:0097352">
    <property type="term" value="P:autophagosome maturation"/>
    <property type="evidence" value="ECO:0007669"/>
    <property type="project" value="TreeGrafter"/>
</dbReference>
<dbReference type="EMBL" id="JABFDY010000005">
    <property type="protein sequence ID" value="KAF7707286.1"/>
    <property type="molecule type" value="Genomic_DNA"/>
</dbReference>
<dbReference type="AlphaFoldDB" id="A0A8T0BPF0"/>
<evidence type="ECO:0000256" key="7">
    <source>
        <dbReference type="ARBA" id="ARBA00022989"/>
    </source>
</evidence>
<evidence type="ECO:0000256" key="4">
    <source>
        <dbReference type="ARBA" id="ARBA00022692"/>
    </source>
</evidence>
<reference evidence="18" key="1">
    <citation type="submission" date="2020-08" db="EMBL/GenBank/DDBJ databases">
        <title>Chromosome-level assembly of Southern catfish (Silurus meridionalis) provides insights into visual adaptation to the nocturnal and benthic lifestyles.</title>
        <authorList>
            <person name="Zhang Y."/>
            <person name="Wang D."/>
            <person name="Peng Z."/>
        </authorList>
    </citation>
    <scope>NUCLEOTIDE SEQUENCE</scope>
    <source>
        <strain evidence="18">SWU-2019-XX</strain>
        <tissue evidence="18">Muscle</tissue>
    </source>
</reference>
<evidence type="ECO:0000256" key="1">
    <source>
        <dbReference type="ARBA" id="ARBA00004251"/>
    </source>
</evidence>
<comment type="subcellular location">
    <subcellularLocation>
        <location evidence="1">Cell membrane</location>
        <topology evidence="1">Single-pass type I membrane protein</topology>
    </subcellularLocation>
    <subcellularLocation>
        <location evidence="2">Endosome membrane</location>
        <topology evidence="2">Single-pass type I membrane protein</topology>
    </subcellularLocation>
    <subcellularLocation>
        <location evidence="12">Lysosome membrane</location>
        <topology evidence="12">Single-pass type I membrane protein</topology>
    </subcellularLocation>
</comment>
<dbReference type="PRINTS" id="PR00336">
    <property type="entry name" value="LYSASSOCTDMP"/>
</dbReference>
<keyword evidence="6" id="KW-0967">Endosome</keyword>
<protein>
    <recommendedName>
        <fullName evidence="20">Lysosome-associated membrane glycoprotein 2</fullName>
    </recommendedName>
</protein>
<dbReference type="FunFam" id="2.40.160.110:FF:000001">
    <property type="entry name" value="lysosome-associated membrane glycoprotein 2 isoform X2"/>
    <property type="match status" value="1"/>
</dbReference>
<dbReference type="GO" id="GO:0005886">
    <property type="term" value="C:plasma membrane"/>
    <property type="evidence" value="ECO:0007669"/>
    <property type="project" value="UniProtKB-SubCell"/>
</dbReference>
<sequence length="397" mass="42157">MLPCVCLFVLLPLCVRGQADLLMSTPSKSLIFPTDQPVLEDTAAPSVPTTTESSANAVTTLEPHCYNGPANHFAHQCYNGPANHFAHQCYNAQPTTLPTNATTAQPTTLPTNATTAQPTTLPTNATTAQPTTLPTNATTAQPTTLPTNATTAQPTPSPTNATTAQPTPSPTNATTALPTPSPTNATTATTPGPTSPPQPTVGDYVVRAEWNSSACLMAKMGLQFSFKMGDHFQTVNLDPNPNVTKTSGICGNGGFATLVLKSDSITVQFIFANQTSKFFLSALNLTVTDGSGTTFTDQTGNLSLWEASLGSSYMCKKEQSFNISDALILNTFELQVQPFEVMNDQFSTAEDCKADQAENFIVPIAVGVALIVLVLLVLVAYFIGRQRYKVTGYEQFN</sequence>
<comment type="caution">
    <text evidence="18">The sequence shown here is derived from an EMBL/GenBank/DDBJ whole genome shotgun (WGS) entry which is preliminary data.</text>
</comment>
<evidence type="ECO:0000256" key="14">
    <source>
        <dbReference type="SAM" id="Phobius"/>
    </source>
</evidence>
<keyword evidence="19" id="KW-1185">Reference proteome</keyword>
<dbReference type="GO" id="GO:0061740">
    <property type="term" value="P:protein targeting to lysosome involved in chaperone-mediated autophagy"/>
    <property type="evidence" value="ECO:0007669"/>
    <property type="project" value="TreeGrafter"/>
</dbReference>
<feature type="disulfide bond" evidence="12">
    <location>
        <begin position="315"/>
        <end position="352"/>
    </location>
</feature>
<dbReference type="InterPro" id="IPR002000">
    <property type="entry name" value="Lysosome-assoc_membr_glycop"/>
</dbReference>
<organism evidence="18 19">
    <name type="scientific">Silurus meridionalis</name>
    <name type="common">Southern catfish</name>
    <name type="synonym">Silurus soldatovi meridionalis</name>
    <dbReference type="NCBI Taxonomy" id="175797"/>
    <lineage>
        <taxon>Eukaryota</taxon>
        <taxon>Metazoa</taxon>
        <taxon>Chordata</taxon>
        <taxon>Craniata</taxon>
        <taxon>Vertebrata</taxon>
        <taxon>Euteleostomi</taxon>
        <taxon>Actinopterygii</taxon>
        <taxon>Neopterygii</taxon>
        <taxon>Teleostei</taxon>
        <taxon>Ostariophysi</taxon>
        <taxon>Siluriformes</taxon>
        <taxon>Siluridae</taxon>
        <taxon>Silurus</taxon>
    </lineage>
</organism>
<gene>
    <name evidence="18" type="ORF">HF521_018504</name>
</gene>
<evidence type="ECO:0000259" key="17">
    <source>
        <dbReference type="Pfam" id="PF21222"/>
    </source>
</evidence>
<evidence type="ECO:0000259" key="16">
    <source>
        <dbReference type="Pfam" id="PF01299"/>
    </source>
</evidence>
<dbReference type="PANTHER" id="PTHR11506">
    <property type="entry name" value="LYSOSOME-ASSOCIATED MEMBRANE GLYCOPROTEIN"/>
    <property type="match status" value="1"/>
</dbReference>
<feature type="domain" description="Lysosome-associated membrane glycoprotein 2-like transmembrane" evidence="17">
    <location>
        <begin position="362"/>
        <end position="393"/>
    </location>
</feature>
<dbReference type="Gene3D" id="2.40.160.110">
    <property type="match status" value="1"/>
</dbReference>
<feature type="chain" id="PRO_5035916920" description="Lysosome-associated membrane glycoprotein 2" evidence="15">
    <location>
        <begin position="20"/>
        <end position="397"/>
    </location>
</feature>
<evidence type="ECO:0000256" key="11">
    <source>
        <dbReference type="ARBA" id="ARBA00023228"/>
    </source>
</evidence>
<comment type="similarity">
    <text evidence="12">Belongs to the LAMP family.</text>
</comment>
<dbReference type="Pfam" id="PF21222">
    <property type="entry name" value="Lamp2_2nd"/>
    <property type="match status" value="1"/>
</dbReference>
<dbReference type="Pfam" id="PF01299">
    <property type="entry name" value="Lamp2-like_luminal"/>
    <property type="match status" value="1"/>
</dbReference>
<dbReference type="PANTHER" id="PTHR11506:SF6">
    <property type="entry name" value="LYSOSOME-ASSOCIATED MEMBRANE GLYCOPROTEIN 2"/>
    <property type="match status" value="1"/>
</dbReference>
<dbReference type="PROSITE" id="PS51407">
    <property type="entry name" value="LAMP_3"/>
    <property type="match status" value="1"/>
</dbReference>
<dbReference type="InterPro" id="IPR048528">
    <property type="entry name" value="Lamp2-like_luminal"/>
</dbReference>
<evidence type="ECO:0008006" key="20">
    <source>
        <dbReference type="Google" id="ProtNLM"/>
    </source>
</evidence>
<evidence type="ECO:0000256" key="6">
    <source>
        <dbReference type="ARBA" id="ARBA00022753"/>
    </source>
</evidence>
<evidence type="ECO:0000313" key="19">
    <source>
        <dbReference type="Proteomes" id="UP000606274"/>
    </source>
</evidence>
<evidence type="ECO:0000256" key="5">
    <source>
        <dbReference type="ARBA" id="ARBA00022729"/>
    </source>
</evidence>
<comment type="caution">
    <text evidence="12">Lacks conserved residue(s) required for the propagation of feature annotation.</text>
</comment>
<dbReference type="GO" id="GO:0031902">
    <property type="term" value="C:late endosome membrane"/>
    <property type="evidence" value="ECO:0007669"/>
    <property type="project" value="TreeGrafter"/>
</dbReference>
<evidence type="ECO:0000256" key="8">
    <source>
        <dbReference type="ARBA" id="ARBA00023136"/>
    </source>
</evidence>
<dbReference type="Proteomes" id="UP000606274">
    <property type="component" value="Unassembled WGS sequence"/>
</dbReference>
<keyword evidence="4 12" id="KW-0812">Transmembrane</keyword>
<dbReference type="GO" id="GO:0009267">
    <property type="term" value="P:cellular response to starvation"/>
    <property type="evidence" value="ECO:0007669"/>
    <property type="project" value="TreeGrafter"/>
</dbReference>
<evidence type="ECO:0000256" key="10">
    <source>
        <dbReference type="ARBA" id="ARBA00023180"/>
    </source>
</evidence>
<evidence type="ECO:0000256" key="12">
    <source>
        <dbReference type="PROSITE-ProRule" id="PRU00740"/>
    </source>
</evidence>
<feature type="transmembrane region" description="Helical" evidence="14">
    <location>
        <begin position="360"/>
        <end position="383"/>
    </location>
</feature>
<keyword evidence="9 12" id="KW-1015">Disulfide bond</keyword>
<keyword evidence="7 14" id="KW-1133">Transmembrane helix</keyword>
<feature type="compositionally biased region" description="Low complexity" evidence="13">
    <location>
        <begin position="100"/>
        <end position="192"/>
    </location>
</feature>
<keyword evidence="10" id="KW-0325">Glycoprotein</keyword>
<proteinExistence type="inferred from homology"/>
<keyword evidence="11 12" id="KW-0458">Lysosome</keyword>
<evidence type="ECO:0000256" key="13">
    <source>
        <dbReference type="SAM" id="MobiDB-lite"/>
    </source>
</evidence>
<evidence type="ECO:0000256" key="9">
    <source>
        <dbReference type="ARBA" id="ARBA00023157"/>
    </source>
</evidence>
<evidence type="ECO:0000256" key="15">
    <source>
        <dbReference type="SAM" id="SignalP"/>
    </source>
</evidence>
<evidence type="ECO:0000313" key="18">
    <source>
        <dbReference type="EMBL" id="KAF7707286.1"/>
    </source>
</evidence>
<feature type="region of interest" description="Disordered" evidence="13">
    <location>
        <begin position="100"/>
        <end position="201"/>
    </location>
</feature>
<dbReference type="InterPro" id="IPR048524">
    <property type="entry name" value="Lamp2-like_TM"/>
</dbReference>
<keyword evidence="8 12" id="KW-0472">Membrane</keyword>
<evidence type="ECO:0000256" key="2">
    <source>
        <dbReference type="ARBA" id="ARBA00004530"/>
    </source>
</evidence>
<evidence type="ECO:0000256" key="3">
    <source>
        <dbReference type="ARBA" id="ARBA00022475"/>
    </source>
</evidence>
<dbReference type="GO" id="GO:0000421">
    <property type="term" value="C:autophagosome membrane"/>
    <property type="evidence" value="ECO:0007669"/>
    <property type="project" value="TreeGrafter"/>
</dbReference>
<accession>A0A8T0BPF0</accession>
<dbReference type="GO" id="GO:0005765">
    <property type="term" value="C:lysosomal membrane"/>
    <property type="evidence" value="ECO:0007669"/>
    <property type="project" value="UniProtKB-SubCell"/>
</dbReference>
<feature type="signal peptide" evidence="15">
    <location>
        <begin position="1"/>
        <end position="19"/>
    </location>
</feature>